<reference evidence="9" key="1">
    <citation type="journal article" date="2019" name="Int. J. Syst. Evol. Microbiol.">
        <title>The Global Catalogue of Microorganisms (GCM) 10K type strain sequencing project: providing services to taxonomists for standard genome sequencing and annotation.</title>
        <authorList>
            <consortium name="The Broad Institute Genomics Platform"/>
            <consortium name="The Broad Institute Genome Sequencing Center for Infectious Disease"/>
            <person name="Wu L."/>
            <person name="Ma J."/>
        </authorList>
    </citation>
    <scope>NUCLEOTIDE SEQUENCE [LARGE SCALE GENOMIC DNA]</scope>
    <source>
        <strain evidence="9">JCM 18326</strain>
    </source>
</reference>
<feature type="transmembrane region" description="Helical" evidence="7">
    <location>
        <begin position="260"/>
        <end position="279"/>
    </location>
</feature>
<evidence type="ECO:0000313" key="9">
    <source>
        <dbReference type="Proteomes" id="UP001500298"/>
    </source>
</evidence>
<feature type="transmembrane region" description="Helical" evidence="7">
    <location>
        <begin position="6"/>
        <end position="27"/>
    </location>
</feature>
<dbReference type="PANTHER" id="PTHR22926:SF3">
    <property type="entry name" value="UNDECAPRENYL-PHOSPHATE ALPHA-N-ACETYLGLUCOSAMINYL 1-PHOSPHATE TRANSFERASE"/>
    <property type="match status" value="1"/>
</dbReference>
<keyword evidence="5 7" id="KW-1133">Transmembrane helix</keyword>
<dbReference type="PANTHER" id="PTHR22926">
    <property type="entry name" value="PHOSPHO-N-ACETYLMURAMOYL-PENTAPEPTIDE-TRANSFERASE"/>
    <property type="match status" value="1"/>
</dbReference>
<accession>A0ABP9DJ41</accession>
<keyword evidence="9" id="KW-1185">Reference proteome</keyword>
<feature type="transmembrane region" description="Helical" evidence="7">
    <location>
        <begin position="335"/>
        <end position="356"/>
    </location>
</feature>
<evidence type="ECO:0000313" key="8">
    <source>
        <dbReference type="EMBL" id="GAA4848621.1"/>
    </source>
</evidence>
<dbReference type="Proteomes" id="UP001500298">
    <property type="component" value="Unassembled WGS sequence"/>
</dbReference>
<evidence type="ECO:0000256" key="7">
    <source>
        <dbReference type="SAM" id="Phobius"/>
    </source>
</evidence>
<evidence type="ECO:0000256" key="6">
    <source>
        <dbReference type="ARBA" id="ARBA00023136"/>
    </source>
</evidence>
<dbReference type="Pfam" id="PF00953">
    <property type="entry name" value="Glycos_transf_4"/>
    <property type="match status" value="1"/>
</dbReference>
<name>A0ABP9DJ41_9BACT</name>
<evidence type="ECO:0000256" key="5">
    <source>
        <dbReference type="ARBA" id="ARBA00022989"/>
    </source>
</evidence>
<dbReference type="EMBL" id="BAABJX010000059">
    <property type="protein sequence ID" value="GAA4848621.1"/>
    <property type="molecule type" value="Genomic_DNA"/>
</dbReference>
<evidence type="ECO:0000256" key="4">
    <source>
        <dbReference type="ARBA" id="ARBA00022692"/>
    </source>
</evidence>
<feature type="transmembrane region" description="Helical" evidence="7">
    <location>
        <begin position="181"/>
        <end position="198"/>
    </location>
</feature>
<keyword evidence="4 7" id="KW-0812">Transmembrane</keyword>
<sequence length="415" mass="45450">MNITLLTLFISIISGITISFLLTKVVITQAIRYNIVDKPRVDRFHKKTTALMGGIAIMLAFLVTMTLAGLTPLWWSIGNIIGILLSVILIFKNHRKASLISSVITVVAAMGSLILLYGYSLEESKFSFLSIGADIIFLTGMFDDKSKAMEPKIKLFFQIIASAIITWIAGDTTLLPAPFNYIFVAIWSIGLMNAFNMIDNMNGLSAGAACLSAALFSLLSFFWFDTPVLGLLSAIIAAVTFGFLPLNFPKARIFMGDSGSMLLGYLIGSLAVLGCWTGKELSFNTLIPFGLIAYPIFDVAFVSINRTRSGRPIYIGGKDHSSHLLVKLGLSPKNAVLTIYGIIMMTGSMTLSLTLLGTFEQIIGVLFVGISLLLLGVHLSRIHDMEYMPKKERVTIERKAPTEERLILKKVSSEH</sequence>
<feature type="transmembrane region" description="Helical" evidence="7">
    <location>
        <begin position="48"/>
        <end position="67"/>
    </location>
</feature>
<comment type="caution">
    <text evidence="8">The sequence shown here is derived from an EMBL/GenBank/DDBJ whole genome shotgun (WGS) entry which is preliminary data.</text>
</comment>
<gene>
    <name evidence="8" type="ORF">GCM10023331_36680</name>
</gene>
<feature type="transmembrane region" description="Helical" evidence="7">
    <location>
        <begin position="73"/>
        <end position="91"/>
    </location>
</feature>
<comment type="subcellular location">
    <subcellularLocation>
        <location evidence="1">Cell membrane</location>
        <topology evidence="1">Multi-pass membrane protein</topology>
    </subcellularLocation>
</comment>
<feature type="transmembrane region" description="Helical" evidence="7">
    <location>
        <begin position="362"/>
        <end position="380"/>
    </location>
</feature>
<protein>
    <submittedName>
        <fullName evidence="8">MraY family glycosyltransferase</fullName>
    </submittedName>
</protein>
<evidence type="ECO:0000256" key="2">
    <source>
        <dbReference type="ARBA" id="ARBA00022475"/>
    </source>
</evidence>
<keyword evidence="3" id="KW-0808">Transferase</keyword>
<feature type="transmembrane region" description="Helical" evidence="7">
    <location>
        <begin position="98"/>
        <end position="120"/>
    </location>
</feature>
<dbReference type="InterPro" id="IPR000715">
    <property type="entry name" value="Glycosyl_transferase_4"/>
</dbReference>
<organism evidence="8 9">
    <name type="scientific">Algivirga pacifica</name>
    <dbReference type="NCBI Taxonomy" id="1162670"/>
    <lineage>
        <taxon>Bacteria</taxon>
        <taxon>Pseudomonadati</taxon>
        <taxon>Bacteroidota</taxon>
        <taxon>Cytophagia</taxon>
        <taxon>Cytophagales</taxon>
        <taxon>Flammeovirgaceae</taxon>
        <taxon>Algivirga</taxon>
    </lineage>
</organism>
<dbReference type="CDD" id="cd06853">
    <property type="entry name" value="GT_WecA_like"/>
    <property type="match status" value="1"/>
</dbReference>
<evidence type="ECO:0000256" key="1">
    <source>
        <dbReference type="ARBA" id="ARBA00004651"/>
    </source>
</evidence>
<proteinExistence type="predicted"/>
<dbReference type="RefSeq" id="WP_345374486.1">
    <property type="nucleotide sequence ID" value="NZ_BAABJX010000059.1"/>
</dbReference>
<evidence type="ECO:0000256" key="3">
    <source>
        <dbReference type="ARBA" id="ARBA00022679"/>
    </source>
</evidence>
<keyword evidence="2" id="KW-1003">Cell membrane</keyword>
<feature type="transmembrane region" description="Helical" evidence="7">
    <location>
        <begin position="230"/>
        <end position="248"/>
    </location>
</feature>
<feature type="transmembrane region" description="Helical" evidence="7">
    <location>
        <begin position="285"/>
        <end position="304"/>
    </location>
</feature>
<feature type="transmembrane region" description="Helical" evidence="7">
    <location>
        <begin position="205"/>
        <end position="224"/>
    </location>
</feature>
<keyword evidence="6 7" id="KW-0472">Membrane</keyword>